<dbReference type="eggNOG" id="COG0524">
    <property type="taxonomic scope" value="Bacteria"/>
</dbReference>
<keyword evidence="7" id="KW-1185">Reference proteome</keyword>
<dbReference type="Proteomes" id="UP000188219">
    <property type="component" value="Chromosome"/>
</dbReference>
<name>A0A1Q2M9Y3_9GAMM</name>
<dbReference type="RefSeq" id="WP_077408201.1">
    <property type="nucleotide sequence ID" value="NZ_CP019650.1"/>
</dbReference>
<evidence type="ECO:0000256" key="4">
    <source>
        <dbReference type="RuleBase" id="RU003704"/>
    </source>
</evidence>
<dbReference type="Gene3D" id="3.40.1190.20">
    <property type="match status" value="1"/>
</dbReference>
<keyword evidence="2 4" id="KW-0808">Transferase</keyword>
<dbReference type="AlphaFoldDB" id="A0A1Q2M9Y3"/>
<dbReference type="InterPro" id="IPR029056">
    <property type="entry name" value="Ribokinase-like"/>
</dbReference>
<dbReference type="InterPro" id="IPR011611">
    <property type="entry name" value="PfkB_dom"/>
</dbReference>
<comment type="similarity">
    <text evidence="1 4">Belongs to the carbohydrate kinase PfkB family.</text>
</comment>
<evidence type="ECO:0000259" key="5">
    <source>
        <dbReference type="Pfam" id="PF00294"/>
    </source>
</evidence>
<accession>A0A1Q2M9Y3</accession>
<dbReference type="PRINTS" id="PR00990">
    <property type="entry name" value="RIBOKINASE"/>
</dbReference>
<reference evidence="6" key="1">
    <citation type="submission" date="2017-02" db="EMBL/GenBank/DDBJ databases">
        <title>Genome of Microbulbifer agarilyticus GP101.</title>
        <authorList>
            <person name="Jung J."/>
            <person name="Bae S.S."/>
            <person name="Baek K."/>
        </authorList>
    </citation>
    <scope>NUCLEOTIDE SEQUENCE [LARGE SCALE GENOMIC DNA]</scope>
    <source>
        <strain evidence="6">GP101</strain>
    </source>
</reference>
<gene>
    <name evidence="6" type="ORF">Mag101_09690</name>
</gene>
<proteinExistence type="inferred from homology"/>
<evidence type="ECO:0000256" key="3">
    <source>
        <dbReference type="ARBA" id="ARBA00022777"/>
    </source>
</evidence>
<dbReference type="InterPro" id="IPR002139">
    <property type="entry name" value="Ribo/fructo_kinase"/>
</dbReference>
<dbReference type="STRING" id="260552.Mag101_09690"/>
<dbReference type="EMBL" id="CP019650">
    <property type="protein sequence ID" value="AQQ69484.1"/>
    <property type="molecule type" value="Genomic_DNA"/>
</dbReference>
<dbReference type="GO" id="GO:0016301">
    <property type="term" value="F:kinase activity"/>
    <property type="evidence" value="ECO:0007669"/>
    <property type="project" value="UniProtKB-KW"/>
</dbReference>
<feature type="domain" description="Carbohydrate kinase PfkB" evidence="5">
    <location>
        <begin position="57"/>
        <end position="319"/>
    </location>
</feature>
<dbReference type="OrthoDB" id="9813569at2"/>
<dbReference type="PANTHER" id="PTHR43320:SF3">
    <property type="entry name" value="CARBOHYDRATE KINASE PFKB DOMAIN-CONTAINING PROTEIN"/>
    <property type="match status" value="1"/>
</dbReference>
<dbReference type="SUPFAM" id="SSF53613">
    <property type="entry name" value="Ribokinase-like"/>
    <property type="match status" value="1"/>
</dbReference>
<keyword evidence="3 4" id="KW-0418">Kinase</keyword>
<dbReference type="PANTHER" id="PTHR43320">
    <property type="entry name" value="SUGAR KINASE"/>
    <property type="match status" value="1"/>
</dbReference>
<evidence type="ECO:0000313" key="7">
    <source>
        <dbReference type="Proteomes" id="UP000188219"/>
    </source>
</evidence>
<sequence length="333" mass="35514">MSKYHVYGLGAALVDTEIEVSDQDLQTLKLEKGLMTLADREQQQQLLGQLEDHLIAAKRASGGSAANTVIAASYFGSNTFYSCKVAADDNGDFYLNDLESAGVDYHRTLQRESGDTGKCLVMITPDAERTMVTYLGISETLSSVELHPEAIATADYLYLEGYLVTSPTGRAAAIEASRIAKANGTKVAISLSDPGIVQYFHDGLLEMIGEGVDLLFCNQDEATAFTKADSLDAAAKQLKQYANCFAITLGAEGALVFDSNEAVKVASSPVKAVDTNGAGDMFAGAFLYAITHGHDFTYAATLANRAAGTVVSQFGPRLKAEQHQEILQEPVAV</sequence>
<protein>
    <submittedName>
        <fullName evidence="6">Adenosine kinase</fullName>
    </submittedName>
</protein>
<dbReference type="InterPro" id="IPR002173">
    <property type="entry name" value="Carboh/pur_kinase_PfkB_CS"/>
</dbReference>
<evidence type="ECO:0000256" key="1">
    <source>
        <dbReference type="ARBA" id="ARBA00010688"/>
    </source>
</evidence>
<dbReference type="Pfam" id="PF00294">
    <property type="entry name" value="PfkB"/>
    <property type="match status" value="1"/>
</dbReference>
<dbReference type="CDD" id="cd01168">
    <property type="entry name" value="adenosine_kinase"/>
    <property type="match status" value="1"/>
</dbReference>
<dbReference type="KEGG" id="maga:Mag101_09690"/>
<dbReference type="InterPro" id="IPR052700">
    <property type="entry name" value="Carb_kinase_PfkB-like"/>
</dbReference>
<organism evidence="6 7">
    <name type="scientific">Microbulbifer agarilyticus</name>
    <dbReference type="NCBI Taxonomy" id="260552"/>
    <lineage>
        <taxon>Bacteria</taxon>
        <taxon>Pseudomonadati</taxon>
        <taxon>Pseudomonadota</taxon>
        <taxon>Gammaproteobacteria</taxon>
        <taxon>Cellvibrionales</taxon>
        <taxon>Microbulbiferaceae</taxon>
        <taxon>Microbulbifer</taxon>
    </lineage>
</organism>
<evidence type="ECO:0000256" key="2">
    <source>
        <dbReference type="ARBA" id="ARBA00022679"/>
    </source>
</evidence>
<evidence type="ECO:0000313" key="6">
    <source>
        <dbReference type="EMBL" id="AQQ69484.1"/>
    </source>
</evidence>
<dbReference type="PROSITE" id="PS00584">
    <property type="entry name" value="PFKB_KINASES_2"/>
    <property type="match status" value="1"/>
</dbReference>